<keyword evidence="2" id="KW-0677">Repeat</keyword>
<protein>
    <submittedName>
        <fullName evidence="3">Uncharacterized protein</fullName>
    </submittedName>
</protein>
<keyword evidence="1" id="KW-0433">Leucine-rich repeat</keyword>
<dbReference type="Pfam" id="PF13855">
    <property type="entry name" value="LRR_8"/>
    <property type="match status" value="1"/>
</dbReference>
<gene>
    <name evidence="3" type="ORF">N0F65_000656</name>
</gene>
<dbReference type="InterPro" id="IPR003591">
    <property type="entry name" value="Leu-rich_rpt_typical-subtyp"/>
</dbReference>
<dbReference type="PANTHER" id="PTHR48051">
    <property type="match status" value="1"/>
</dbReference>
<dbReference type="AlphaFoldDB" id="A0AAV2YQP0"/>
<organism evidence="3 4">
    <name type="scientific">Lagenidium giganteum</name>
    <dbReference type="NCBI Taxonomy" id="4803"/>
    <lineage>
        <taxon>Eukaryota</taxon>
        <taxon>Sar</taxon>
        <taxon>Stramenopiles</taxon>
        <taxon>Oomycota</taxon>
        <taxon>Peronosporomycetes</taxon>
        <taxon>Pythiales</taxon>
        <taxon>Pythiaceae</taxon>
    </lineage>
</organism>
<evidence type="ECO:0000313" key="3">
    <source>
        <dbReference type="EMBL" id="DAZ96108.1"/>
    </source>
</evidence>
<evidence type="ECO:0000256" key="2">
    <source>
        <dbReference type="ARBA" id="ARBA00022737"/>
    </source>
</evidence>
<dbReference type="EMBL" id="DAKRPA010000178">
    <property type="protein sequence ID" value="DAZ96108.1"/>
    <property type="molecule type" value="Genomic_DNA"/>
</dbReference>
<dbReference type="InterPro" id="IPR032675">
    <property type="entry name" value="LRR_dom_sf"/>
</dbReference>
<dbReference type="SMART" id="SM00369">
    <property type="entry name" value="LRR_TYP"/>
    <property type="match status" value="2"/>
</dbReference>
<dbReference type="PROSITE" id="PS51450">
    <property type="entry name" value="LRR"/>
    <property type="match status" value="1"/>
</dbReference>
<proteinExistence type="predicted"/>
<accession>A0AAV2YQP0</accession>
<reference evidence="3" key="2">
    <citation type="journal article" date="2023" name="Microbiol Resour">
        <title>Decontamination and Annotation of the Draft Genome Sequence of the Oomycete Lagenidium giganteum ARSEF 373.</title>
        <authorList>
            <person name="Morgan W.R."/>
            <person name="Tartar A."/>
        </authorList>
    </citation>
    <scope>NUCLEOTIDE SEQUENCE</scope>
    <source>
        <strain evidence="3">ARSEF 373</strain>
    </source>
</reference>
<dbReference type="GO" id="GO:0005737">
    <property type="term" value="C:cytoplasm"/>
    <property type="evidence" value="ECO:0007669"/>
    <property type="project" value="TreeGrafter"/>
</dbReference>
<dbReference type="Proteomes" id="UP001146120">
    <property type="component" value="Unassembled WGS sequence"/>
</dbReference>
<name>A0AAV2YQP0_9STRA</name>
<dbReference type="Gene3D" id="3.80.10.10">
    <property type="entry name" value="Ribonuclease Inhibitor"/>
    <property type="match status" value="1"/>
</dbReference>
<dbReference type="PANTHER" id="PTHR48051:SF1">
    <property type="entry name" value="RAS SUPPRESSOR PROTEIN 1"/>
    <property type="match status" value="1"/>
</dbReference>
<reference evidence="3" key="1">
    <citation type="submission" date="2022-11" db="EMBL/GenBank/DDBJ databases">
        <authorList>
            <person name="Morgan W.R."/>
            <person name="Tartar A."/>
        </authorList>
    </citation>
    <scope>NUCLEOTIDE SEQUENCE</scope>
    <source>
        <strain evidence="3">ARSEF 373</strain>
    </source>
</reference>
<evidence type="ECO:0000256" key="1">
    <source>
        <dbReference type="ARBA" id="ARBA00022614"/>
    </source>
</evidence>
<comment type="caution">
    <text evidence="3">The sequence shown here is derived from an EMBL/GenBank/DDBJ whole genome shotgun (WGS) entry which is preliminary data.</text>
</comment>
<dbReference type="InterPro" id="IPR001611">
    <property type="entry name" value="Leu-rich_rpt"/>
</dbReference>
<evidence type="ECO:0000313" key="4">
    <source>
        <dbReference type="Proteomes" id="UP001146120"/>
    </source>
</evidence>
<dbReference type="InterPro" id="IPR050216">
    <property type="entry name" value="LRR_domain-containing"/>
</dbReference>
<keyword evidence="4" id="KW-1185">Reference proteome</keyword>
<dbReference type="SUPFAM" id="SSF52058">
    <property type="entry name" value="L domain-like"/>
    <property type="match status" value="1"/>
</dbReference>
<sequence length="240" mass="26465">MPPSIRRLSEISTISIYNSDLIEWSKEAALTPDAFSIITYLQIVKSNLTEIPPGLLQELPRTLIDIQIIESAVPTAFPAVVSQRWANVTVLYVERCTLTDVPDAIMQLPKLDQLSLAHNNIHELPPHFFEATAIRTLRYLIMSANPLEALPTNLANASALLEMYLDQTDVAQLPASAFNSSLVVSAWNSTMCTSNAGGADDPRVNCHGLYGNIFRSGVYPLDPDIRAERVQNFLSDLVSN</sequence>